<reference evidence="1" key="1">
    <citation type="journal article" date="2021" name="Proc. Natl. Acad. Sci. U.S.A.">
        <title>Global biogeography of chemosynthetic symbionts reveals both localized and globally distributed symbiont groups. .</title>
        <authorList>
            <person name="Osvatic J.T."/>
            <person name="Wilkins L.G.E."/>
            <person name="Leibrecht L."/>
            <person name="Leray M."/>
            <person name="Zauner S."/>
            <person name="Polzin J."/>
            <person name="Camacho Y."/>
            <person name="Gros O."/>
            <person name="van Gils J.A."/>
            <person name="Eisen J.A."/>
            <person name="Petersen J.M."/>
            <person name="Yuen B."/>
        </authorList>
    </citation>
    <scope>NUCLEOTIDE SEQUENCE</scope>
    <source>
        <strain evidence="1">MAGL173</strain>
    </source>
</reference>
<dbReference type="Proteomes" id="UP000886687">
    <property type="component" value="Unassembled WGS sequence"/>
</dbReference>
<proteinExistence type="predicted"/>
<dbReference type="EMBL" id="JAEPDI010000012">
    <property type="protein sequence ID" value="MCG7940138.1"/>
    <property type="molecule type" value="Genomic_DNA"/>
</dbReference>
<evidence type="ECO:0000313" key="1">
    <source>
        <dbReference type="EMBL" id="MCG7940138.1"/>
    </source>
</evidence>
<gene>
    <name evidence="1" type="ORF">JAZ04_14970</name>
</gene>
<dbReference type="AlphaFoldDB" id="A0A9E4K6T8"/>
<sequence length="82" mass="9927">MTSDKLIEKFGLLLNMERQQQKEKRDKIRTLLKKLKKQKVVLRTRIDQEQNPQNRKRLKRNLKVIQAQRKKGIKLCKSIKCK</sequence>
<accession>A0A9E4K6T8</accession>
<evidence type="ECO:0000313" key="2">
    <source>
        <dbReference type="Proteomes" id="UP000886687"/>
    </source>
</evidence>
<comment type="caution">
    <text evidence="1">The sequence shown here is derived from an EMBL/GenBank/DDBJ whole genome shotgun (WGS) entry which is preliminary data.</text>
</comment>
<organism evidence="1 2">
    <name type="scientific">Candidatus Thiodiazotropha lotti</name>
    <dbReference type="NCBI Taxonomy" id="2792787"/>
    <lineage>
        <taxon>Bacteria</taxon>
        <taxon>Pseudomonadati</taxon>
        <taxon>Pseudomonadota</taxon>
        <taxon>Gammaproteobacteria</taxon>
        <taxon>Chromatiales</taxon>
        <taxon>Sedimenticolaceae</taxon>
        <taxon>Candidatus Thiodiazotropha</taxon>
    </lineage>
</organism>
<name>A0A9E4K6T8_9GAMM</name>
<protein>
    <submittedName>
        <fullName evidence="1">Uncharacterized protein</fullName>
    </submittedName>
</protein>